<evidence type="ECO:0000313" key="2">
    <source>
        <dbReference type="EMBL" id="CEG21672.1"/>
    </source>
</evidence>
<dbReference type="Pfam" id="PF12679">
    <property type="entry name" value="ABC2_membrane_2"/>
    <property type="match status" value="1"/>
</dbReference>
<keyword evidence="3" id="KW-1185">Reference proteome</keyword>
<dbReference type="EMBL" id="CCXS01000001">
    <property type="protein sequence ID" value="CEG21672.1"/>
    <property type="molecule type" value="Genomic_DNA"/>
</dbReference>
<feature type="transmembrane region" description="Helical" evidence="1">
    <location>
        <begin position="119"/>
        <end position="141"/>
    </location>
</feature>
<feature type="transmembrane region" description="Helical" evidence="1">
    <location>
        <begin position="21"/>
        <end position="42"/>
    </location>
</feature>
<dbReference type="GO" id="GO:0005886">
    <property type="term" value="C:plasma membrane"/>
    <property type="evidence" value="ECO:0007669"/>
    <property type="project" value="UniProtKB-SubCell"/>
</dbReference>
<dbReference type="STRING" id="1499687.BN1080_00585"/>
<feature type="transmembrane region" description="Helical" evidence="1">
    <location>
        <begin position="68"/>
        <end position="88"/>
    </location>
</feature>
<accession>A0A098EIN8</accession>
<dbReference type="OrthoDB" id="4187110at2"/>
<evidence type="ECO:0000313" key="3">
    <source>
        <dbReference type="Proteomes" id="UP000043699"/>
    </source>
</evidence>
<organism evidence="2 3">
    <name type="scientific">Planococcus massiliensis</name>
    <dbReference type="NCBI Taxonomy" id="1499687"/>
    <lineage>
        <taxon>Bacteria</taxon>
        <taxon>Bacillati</taxon>
        <taxon>Bacillota</taxon>
        <taxon>Bacilli</taxon>
        <taxon>Bacillales</taxon>
        <taxon>Caryophanaceae</taxon>
        <taxon>Planococcus</taxon>
    </lineage>
</organism>
<dbReference type="AlphaFoldDB" id="A0A098EIN8"/>
<dbReference type="PANTHER" id="PTHR43471">
    <property type="entry name" value="ABC TRANSPORTER PERMEASE"/>
    <property type="match status" value="1"/>
</dbReference>
<dbReference type="Proteomes" id="UP000043699">
    <property type="component" value="Unassembled WGS sequence"/>
</dbReference>
<keyword evidence="1" id="KW-0472">Membrane</keyword>
<evidence type="ECO:0000256" key="1">
    <source>
        <dbReference type="SAM" id="Phobius"/>
    </source>
</evidence>
<name>A0A098EIN8_9BACL</name>
<keyword evidence="1" id="KW-1133">Transmembrane helix</keyword>
<keyword evidence="1 2" id="KW-0812">Transmembrane</keyword>
<dbReference type="RefSeq" id="WP_052650359.1">
    <property type="nucleotide sequence ID" value="NZ_CCXS01000001.1"/>
</dbReference>
<proteinExistence type="predicted"/>
<dbReference type="GO" id="GO:0140359">
    <property type="term" value="F:ABC-type transporter activity"/>
    <property type="evidence" value="ECO:0007669"/>
    <property type="project" value="InterPro"/>
</dbReference>
<gene>
    <name evidence="2" type="primary">yxlG</name>
    <name evidence="2" type="ORF">BN1080_00585</name>
</gene>
<protein>
    <submittedName>
        <fullName evidence="2">Putative transmembrane protein YxlG</fullName>
    </submittedName>
</protein>
<reference evidence="2 3" key="1">
    <citation type="submission" date="2014-09" db="EMBL/GenBank/DDBJ databases">
        <authorList>
            <person name="Urmite Genomes Urmite Genomes"/>
        </authorList>
    </citation>
    <scope>NUCLEOTIDE SEQUENCE [LARGE SCALE GENOMIC DNA]</scope>
    <source>
        <strain evidence="2 3">ES2</strain>
    </source>
</reference>
<feature type="transmembrane region" description="Helical" evidence="1">
    <location>
        <begin position="186"/>
        <end position="208"/>
    </location>
</feature>
<sequence>MNQFGVLFRKEWRENLRNYKIFWIPIVFILFGILEPVTNYFLPQLLDSLGNLPEGAVIELPVPQPEEILQAVLGQYQLIGMAILILAYMGSIAGERKSGTATLLYVRPLSFRDYFLSKWLMAGITGVMSVWLGLLAAYYYIFLLFEQVEIISFLQFAGTYSVWILLVITIVLAASAAMPNAGMAAAVSLALVFFMQIADSLLGAYWTFSPMKIPAYAAQWLYGKPDMSDYWWTLALAIAFILALLFFGIWMAKRKASTAKV</sequence>
<feature type="transmembrane region" description="Helical" evidence="1">
    <location>
        <begin position="230"/>
        <end position="252"/>
    </location>
</feature>
<feature type="transmembrane region" description="Helical" evidence="1">
    <location>
        <begin position="153"/>
        <end position="174"/>
    </location>
</feature>